<dbReference type="AlphaFoldDB" id="A0A2P2MVK4"/>
<dbReference type="PANTHER" id="PTHR27002:SF1050">
    <property type="entry name" value="CYSTEINE-RICH RECEPTOR-LIKE PROTEIN KINASE 5"/>
    <property type="match status" value="1"/>
</dbReference>
<feature type="domain" description="Protein kinase" evidence="14">
    <location>
        <begin position="1"/>
        <end position="187"/>
    </location>
</feature>
<dbReference type="EMBL" id="GGEC01053771">
    <property type="protein sequence ID" value="MBX34255.1"/>
    <property type="molecule type" value="Transcribed_RNA"/>
</dbReference>
<dbReference type="InterPro" id="IPR011009">
    <property type="entry name" value="Kinase-like_dom_sf"/>
</dbReference>
<evidence type="ECO:0000256" key="13">
    <source>
        <dbReference type="ARBA" id="ARBA00023180"/>
    </source>
</evidence>
<keyword evidence="4" id="KW-0812">Transmembrane</keyword>
<sequence>MQGHLDWSTRQKIIGGIARGILYLHEDSRLRIIHRDLKAGNILLDGDMNPKISDFGMARLFRVDQTEGSTNRIVGTYGYMSPEYAMHGQFSVKSDVYSFGVLLLEIVSGKKNSSFYKPEDPEHLVSYVWKLWRDGRALEAFDPNLTVMHSRNEVVRCIQIGLLCVQEDPTERPTMAKVVLMLDSNFMDLPLPKLPAFFIHGRVERSRSMKGLDLDQYRDPITVDERPITVVCPR</sequence>
<dbReference type="PROSITE" id="PS50011">
    <property type="entry name" value="PROTEIN_KINASE_DOM"/>
    <property type="match status" value="1"/>
</dbReference>
<dbReference type="PROSITE" id="PS00108">
    <property type="entry name" value="PROTEIN_KINASE_ST"/>
    <property type="match status" value="1"/>
</dbReference>
<protein>
    <recommendedName>
        <fullName evidence="14">Protein kinase domain-containing protein</fullName>
    </recommendedName>
</protein>
<dbReference type="Pfam" id="PF00069">
    <property type="entry name" value="Pkinase"/>
    <property type="match status" value="1"/>
</dbReference>
<dbReference type="PANTHER" id="PTHR27002">
    <property type="entry name" value="RECEPTOR-LIKE SERINE/THREONINE-PROTEIN KINASE SD1-8"/>
    <property type="match status" value="1"/>
</dbReference>
<evidence type="ECO:0000256" key="9">
    <source>
        <dbReference type="ARBA" id="ARBA00022840"/>
    </source>
</evidence>
<keyword evidence="6" id="KW-0677">Repeat</keyword>
<dbReference type="Gene3D" id="1.10.510.10">
    <property type="entry name" value="Transferase(Phosphotransferase) domain 1"/>
    <property type="match status" value="1"/>
</dbReference>
<keyword evidence="9" id="KW-0067">ATP-binding</keyword>
<evidence type="ECO:0000313" key="15">
    <source>
        <dbReference type="EMBL" id="MBX34255.1"/>
    </source>
</evidence>
<name>A0A2P2MVK4_RHIMU</name>
<dbReference type="InterPro" id="IPR008271">
    <property type="entry name" value="Ser/Thr_kinase_AS"/>
</dbReference>
<dbReference type="GO" id="GO:0004674">
    <property type="term" value="F:protein serine/threonine kinase activity"/>
    <property type="evidence" value="ECO:0007669"/>
    <property type="project" value="UniProtKB-KW"/>
</dbReference>
<evidence type="ECO:0000256" key="3">
    <source>
        <dbReference type="ARBA" id="ARBA00022679"/>
    </source>
</evidence>
<keyword evidence="13" id="KW-0325">Glycoprotein</keyword>
<evidence type="ECO:0000256" key="6">
    <source>
        <dbReference type="ARBA" id="ARBA00022737"/>
    </source>
</evidence>
<keyword evidence="8" id="KW-0418">Kinase</keyword>
<keyword evidence="12" id="KW-0675">Receptor</keyword>
<dbReference type="GO" id="GO:0005524">
    <property type="term" value="F:ATP binding"/>
    <property type="evidence" value="ECO:0007669"/>
    <property type="project" value="UniProtKB-KW"/>
</dbReference>
<keyword evidence="7" id="KW-0547">Nucleotide-binding</keyword>
<evidence type="ECO:0000256" key="12">
    <source>
        <dbReference type="ARBA" id="ARBA00023170"/>
    </source>
</evidence>
<keyword evidence="5" id="KW-0732">Signal</keyword>
<dbReference type="InterPro" id="IPR000719">
    <property type="entry name" value="Prot_kinase_dom"/>
</dbReference>
<evidence type="ECO:0000256" key="4">
    <source>
        <dbReference type="ARBA" id="ARBA00022692"/>
    </source>
</evidence>
<evidence type="ECO:0000256" key="2">
    <source>
        <dbReference type="ARBA" id="ARBA00022527"/>
    </source>
</evidence>
<evidence type="ECO:0000256" key="7">
    <source>
        <dbReference type="ARBA" id="ARBA00022741"/>
    </source>
</evidence>
<organism evidence="15">
    <name type="scientific">Rhizophora mucronata</name>
    <name type="common">Asiatic mangrove</name>
    <dbReference type="NCBI Taxonomy" id="61149"/>
    <lineage>
        <taxon>Eukaryota</taxon>
        <taxon>Viridiplantae</taxon>
        <taxon>Streptophyta</taxon>
        <taxon>Embryophyta</taxon>
        <taxon>Tracheophyta</taxon>
        <taxon>Spermatophyta</taxon>
        <taxon>Magnoliopsida</taxon>
        <taxon>eudicotyledons</taxon>
        <taxon>Gunneridae</taxon>
        <taxon>Pentapetalae</taxon>
        <taxon>rosids</taxon>
        <taxon>fabids</taxon>
        <taxon>Malpighiales</taxon>
        <taxon>Rhizophoraceae</taxon>
        <taxon>Rhizophora</taxon>
    </lineage>
</organism>
<keyword evidence="10" id="KW-1133">Transmembrane helix</keyword>
<dbReference type="GO" id="GO:0005886">
    <property type="term" value="C:plasma membrane"/>
    <property type="evidence" value="ECO:0007669"/>
    <property type="project" value="TreeGrafter"/>
</dbReference>
<evidence type="ECO:0000256" key="5">
    <source>
        <dbReference type="ARBA" id="ARBA00022729"/>
    </source>
</evidence>
<dbReference type="FunFam" id="1.10.510.10:FF:000129">
    <property type="entry name" value="cysteine-rich receptor-like protein kinase 10"/>
    <property type="match status" value="1"/>
</dbReference>
<evidence type="ECO:0000256" key="11">
    <source>
        <dbReference type="ARBA" id="ARBA00023136"/>
    </source>
</evidence>
<keyword evidence="11" id="KW-0472">Membrane</keyword>
<dbReference type="SUPFAM" id="SSF56112">
    <property type="entry name" value="Protein kinase-like (PK-like)"/>
    <property type="match status" value="1"/>
</dbReference>
<evidence type="ECO:0000256" key="10">
    <source>
        <dbReference type="ARBA" id="ARBA00022989"/>
    </source>
</evidence>
<dbReference type="SMART" id="SM00220">
    <property type="entry name" value="S_TKc"/>
    <property type="match status" value="1"/>
</dbReference>
<accession>A0A2P2MVK4</accession>
<reference evidence="15" key="1">
    <citation type="submission" date="2018-02" db="EMBL/GenBank/DDBJ databases">
        <title>Rhizophora mucronata_Transcriptome.</title>
        <authorList>
            <person name="Meera S.P."/>
            <person name="Sreeshan A."/>
            <person name="Augustine A."/>
        </authorList>
    </citation>
    <scope>NUCLEOTIDE SEQUENCE</scope>
    <source>
        <tissue evidence="15">Leaf</tissue>
    </source>
</reference>
<keyword evidence="3" id="KW-0808">Transferase</keyword>
<proteinExistence type="predicted"/>
<comment type="subcellular location">
    <subcellularLocation>
        <location evidence="1">Membrane</location>
        <topology evidence="1">Single-pass membrane protein</topology>
    </subcellularLocation>
</comment>
<evidence type="ECO:0000256" key="1">
    <source>
        <dbReference type="ARBA" id="ARBA00004167"/>
    </source>
</evidence>
<evidence type="ECO:0000259" key="14">
    <source>
        <dbReference type="PROSITE" id="PS50011"/>
    </source>
</evidence>
<dbReference type="GO" id="GO:0006950">
    <property type="term" value="P:response to stress"/>
    <property type="evidence" value="ECO:0007669"/>
    <property type="project" value="UniProtKB-ARBA"/>
</dbReference>
<keyword evidence="2" id="KW-0723">Serine/threonine-protein kinase</keyword>
<evidence type="ECO:0000256" key="8">
    <source>
        <dbReference type="ARBA" id="ARBA00022777"/>
    </source>
</evidence>